<evidence type="ECO:0000313" key="2">
    <source>
        <dbReference type="Proteomes" id="UP000183287"/>
    </source>
</evidence>
<accession>A0A1I4WKU8</accession>
<dbReference type="AlphaFoldDB" id="A0A1I4WKU8"/>
<dbReference type="Proteomes" id="UP000183287">
    <property type="component" value="Unassembled WGS sequence"/>
</dbReference>
<evidence type="ECO:0000313" key="1">
    <source>
        <dbReference type="EMBL" id="SFN14348.1"/>
    </source>
</evidence>
<organism evidence="1 2">
    <name type="scientific">Nitrosomonas communis</name>
    <dbReference type="NCBI Taxonomy" id="44574"/>
    <lineage>
        <taxon>Bacteria</taxon>
        <taxon>Pseudomonadati</taxon>
        <taxon>Pseudomonadota</taxon>
        <taxon>Betaproteobacteria</taxon>
        <taxon>Nitrosomonadales</taxon>
        <taxon>Nitrosomonadaceae</taxon>
        <taxon>Nitrosomonas</taxon>
    </lineage>
</organism>
<gene>
    <name evidence="1" type="ORF">SAMN05421863_11134</name>
</gene>
<evidence type="ECO:0008006" key="3">
    <source>
        <dbReference type="Google" id="ProtNLM"/>
    </source>
</evidence>
<dbReference type="EMBL" id="FOUB01000113">
    <property type="protein sequence ID" value="SFN14348.1"/>
    <property type="molecule type" value="Genomic_DNA"/>
</dbReference>
<protein>
    <recommendedName>
        <fullName evidence="3">DDE superfamily endonuclease</fullName>
    </recommendedName>
</protein>
<reference evidence="2" key="1">
    <citation type="submission" date="2016-10" db="EMBL/GenBank/DDBJ databases">
        <authorList>
            <person name="Varghese N."/>
            <person name="Submissions S."/>
        </authorList>
    </citation>
    <scope>NUCLEOTIDE SEQUENCE [LARGE SCALE GENOMIC DNA]</scope>
    <source>
        <strain evidence="2">Nm44</strain>
    </source>
</reference>
<name>A0A1I4WKU8_9PROT</name>
<sequence length="112" mass="13084">MKTKYIDLYTDYLISTTGYARATELPAMLDGKMSHDQVTRFLTERKYTSKDLWREVKSVVRQTEQEEGYLIFDDTVQEKALKDENEVVCWHYDPCKGQTVKGHQPVECAVLQ</sequence>
<proteinExistence type="predicted"/>
<keyword evidence="2" id="KW-1185">Reference proteome</keyword>